<keyword evidence="3" id="KW-1185">Reference proteome</keyword>
<dbReference type="EMBL" id="MNCJ02000319">
    <property type="protein sequence ID" value="KAF5811311.1"/>
    <property type="molecule type" value="Genomic_DNA"/>
</dbReference>
<evidence type="ECO:0000313" key="2">
    <source>
        <dbReference type="EMBL" id="KAF5811311.1"/>
    </source>
</evidence>
<feature type="transmembrane region" description="Helical" evidence="1">
    <location>
        <begin position="6"/>
        <end position="26"/>
    </location>
</feature>
<name>A0A9K3NSV8_HELAN</name>
<evidence type="ECO:0000256" key="1">
    <source>
        <dbReference type="SAM" id="Phobius"/>
    </source>
</evidence>
<keyword evidence="1" id="KW-0472">Membrane</keyword>
<dbReference type="Proteomes" id="UP000215914">
    <property type="component" value="Unassembled WGS sequence"/>
</dbReference>
<proteinExistence type="predicted"/>
<sequence>MISTETTFLGLFPISPGMLPVSLFVYRFKRVRFLQRPISLGICPERKFSNN</sequence>
<accession>A0A9K3NSV8</accession>
<evidence type="ECO:0000313" key="3">
    <source>
        <dbReference type="Proteomes" id="UP000215914"/>
    </source>
</evidence>
<keyword evidence="1" id="KW-1133">Transmembrane helix</keyword>
<reference evidence="2" key="1">
    <citation type="journal article" date="2017" name="Nature">
        <title>The sunflower genome provides insights into oil metabolism, flowering and Asterid evolution.</title>
        <authorList>
            <person name="Badouin H."/>
            <person name="Gouzy J."/>
            <person name="Grassa C.J."/>
            <person name="Murat F."/>
            <person name="Staton S.E."/>
            <person name="Cottret L."/>
            <person name="Lelandais-Briere C."/>
            <person name="Owens G.L."/>
            <person name="Carrere S."/>
            <person name="Mayjonade B."/>
            <person name="Legrand L."/>
            <person name="Gill N."/>
            <person name="Kane N.C."/>
            <person name="Bowers J.E."/>
            <person name="Hubner S."/>
            <person name="Bellec A."/>
            <person name="Berard A."/>
            <person name="Berges H."/>
            <person name="Blanchet N."/>
            <person name="Boniface M.C."/>
            <person name="Brunel D."/>
            <person name="Catrice O."/>
            <person name="Chaidir N."/>
            <person name="Claudel C."/>
            <person name="Donnadieu C."/>
            <person name="Faraut T."/>
            <person name="Fievet G."/>
            <person name="Helmstetter N."/>
            <person name="King M."/>
            <person name="Knapp S.J."/>
            <person name="Lai Z."/>
            <person name="Le Paslier M.C."/>
            <person name="Lippi Y."/>
            <person name="Lorenzon L."/>
            <person name="Mandel J.R."/>
            <person name="Marage G."/>
            <person name="Marchand G."/>
            <person name="Marquand E."/>
            <person name="Bret-Mestries E."/>
            <person name="Morien E."/>
            <person name="Nambeesan S."/>
            <person name="Nguyen T."/>
            <person name="Pegot-Espagnet P."/>
            <person name="Pouilly N."/>
            <person name="Raftis F."/>
            <person name="Sallet E."/>
            <person name="Schiex T."/>
            <person name="Thomas J."/>
            <person name="Vandecasteele C."/>
            <person name="Vares D."/>
            <person name="Vear F."/>
            <person name="Vautrin S."/>
            <person name="Crespi M."/>
            <person name="Mangin B."/>
            <person name="Burke J.M."/>
            <person name="Salse J."/>
            <person name="Munos S."/>
            <person name="Vincourt P."/>
            <person name="Rieseberg L.H."/>
            <person name="Langlade N.B."/>
        </authorList>
    </citation>
    <scope>NUCLEOTIDE SEQUENCE</scope>
    <source>
        <tissue evidence="2">Leaves</tissue>
    </source>
</reference>
<dbReference type="AlphaFoldDB" id="A0A9K3NSV8"/>
<keyword evidence="1" id="KW-0812">Transmembrane</keyword>
<dbReference type="Gramene" id="mRNA:HanXRQr2_Chr04g0179981">
    <property type="protein sequence ID" value="mRNA:HanXRQr2_Chr04g0179981"/>
    <property type="gene ID" value="HanXRQr2_Chr04g0179981"/>
</dbReference>
<organism evidence="2 3">
    <name type="scientific">Helianthus annuus</name>
    <name type="common">Common sunflower</name>
    <dbReference type="NCBI Taxonomy" id="4232"/>
    <lineage>
        <taxon>Eukaryota</taxon>
        <taxon>Viridiplantae</taxon>
        <taxon>Streptophyta</taxon>
        <taxon>Embryophyta</taxon>
        <taxon>Tracheophyta</taxon>
        <taxon>Spermatophyta</taxon>
        <taxon>Magnoliopsida</taxon>
        <taxon>eudicotyledons</taxon>
        <taxon>Gunneridae</taxon>
        <taxon>Pentapetalae</taxon>
        <taxon>asterids</taxon>
        <taxon>campanulids</taxon>
        <taxon>Asterales</taxon>
        <taxon>Asteraceae</taxon>
        <taxon>Asteroideae</taxon>
        <taxon>Heliantheae alliance</taxon>
        <taxon>Heliantheae</taxon>
        <taxon>Helianthus</taxon>
    </lineage>
</organism>
<reference evidence="2" key="2">
    <citation type="submission" date="2020-06" db="EMBL/GenBank/DDBJ databases">
        <title>Helianthus annuus Genome sequencing and assembly Release 2.</title>
        <authorList>
            <person name="Gouzy J."/>
            <person name="Langlade N."/>
            <person name="Munos S."/>
        </authorList>
    </citation>
    <scope>NUCLEOTIDE SEQUENCE</scope>
    <source>
        <tissue evidence="2">Leaves</tissue>
    </source>
</reference>
<protein>
    <submittedName>
        <fullName evidence="2">Uncharacterized protein</fullName>
    </submittedName>
</protein>
<gene>
    <name evidence="2" type="ORF">HanXRQr2_Chr04g0179981</name>
</gene>
<comment type="caution">
    <text evidence="2">The sequence shown here is derived from an EMBL/GenBank/DDBJ whole genome shotgun (WGS) entry which is preliminary data.</text>
</comment>